<reference evidence="1 2" key="1">
    <citation type="journal article" date="2018" name="New Phytol.">
        <title>Phylogenomics of Endogonaceae and evolution of mycorrhizas within Mucoromycota.</title>
        <authorList>
            <person name="Chang Y."/>
            <person name="Desiro A."/>
            <person name="Na H."/>
            <person name="Sandor L."/>
            <person name="Lipzen A."/>
            <person name="Clum A."/>
            <person name="Barry K."/>
            <person name="Grigoriev I.V."/>
            <person name="Martin F.M."/>
            <person name="Stajich J.E."/>
            <person name="Smith M.E."/>
            <person name="Bonito G."/>
            <person name="Spatafora J.W."/>
        </authorList>
    </citation>
    <scope>NUCLEOTIDE SEQUENCE [LARGE SCALE GENOMIC DNA]</scope>
    <source>
        <strain evidence="1 2">GMNB39</strain>
    </source>
</reference>
<organism evidence="1 2">
    <name type="scientific">Jimgerdemannia flammicorona</name>
    <dbReference type="NCBI Taxonomy" id="994334"/>
    <lineage>
        <taxon>Eukaryota</taxon>
        <taxon>Fungi</taxon>
        <taxon>Fungi incertae sedis</taxon>
        <taxon>Mucoromycota</taxon>
        <taxon>Mucoromycotina</taxon>
        <taxon>Endogonomycetes</taxon>
        <taxon>Endogonales</taxon>
        <taxon>Endogonaceae</taxon>
        <taxon>Jimgerdemannia</taxon>
    </lineage>
</organism>
<dbReference type="EMBL" id="RBNI01016048">
    <property type="protein sequence ID" value="RUP11967.1"/>
    <property type="molecule type" value="Genomic_DNA"/>
</dbReference>
<evidence type="ECO:0000313" key="2">
    <source>
        <dbReference type="Proteomes" id="UP000268093"/>
    </source>
</evidence>
<dbReference type="AlphaFoldDB" id="A0A433B8X4"/>
<sequence length="141" mass="16085">MVDFGAWDRPGVRVSQGYLSWCARGVSERYRKLVQPKTEHFGERKLHDGSFGPLVAFATRENRSCEWIRNGTTRKYILDPKELANILKNNLLAATAPHEVFGTRSVPAIETDNPDVDRFFLQVVQDADIHVVNYISVPRRS</sequence>
<protein>
    <submittedName>
        <fullName evidence="1">Uncharacterized protein</fullName>
    </submittedName>
</protein>
<keyword evidence="2" id="KW-1185">Reference proteome</keyword>
<accession>A0A433B8X4</accession>
<dbReference type="Proteomes" id="UP000268093">
    <property type="component" value="Unassembled WGS sequence"/>
</dbReference>
<evidence type="ECO:0000313" key="1">
    <source>
        <dbReference type="EMBL" id="RUP11967.1"/>
    </source>
</evidence>
<name>A0A433B8X4_9FUNG</name>
<comment type="caution">
    <text evidence="1">The sequence shown here is derived from an EMBL/GenBank/DDBJ whole genome shotgun (WGS) entry which is preliminary data.</text>
</comment>
<proteinExistence type="predicted"/>
<gene>
    <name evidence="1" type="ORF">BC936DRAFT_139908</name>
</gene>